<comment type="caution">
    <text evidence="2">The sequence shown here is derived from an EMBL/GenBank/DDBJ whole genome shotgun (WGS) entry which is preliminary data.</text>
</comment>
<evidence type="ECO:0008006" key="3">
    <source>
        <dbReference type="Google" id="ProtNLM"/>
    </source>
</evidence>
<feature type="compositionally biased region" description="Polar residues" evidence="1">
    <location>
        <begin position="1"/>
        <end position="17"/>
    </location>
</feature>
<organism evidence="2">
    <name type="scientific">marine sediment metagenome</name>
    <dbReference type="NCBI Taxonomy" id="412755"/>
    <lineage>
        <taxon>unclassified sequences</taxon>
        <taxon>metagenomes</taxon>
        <taxon>ecological metagenomes</taxon>
    </lineage>
</organism>
<name>X0U5P6_9ZZZZ</name>
<protein>
    <recommendedName>
        <fullName evidence="3">Cytochrome c domain-containing protein</fullName>
    </recommendedName>
</protein>
<feature type="region of interest" description="Disordered" evidence="1">
    <location>
        <begin position="1"/>
        <end position="25"/>
    </location>
</feature>
<gene>
    <name evidence="2" type="ORF">S01H1_31992</name>
</gene>
<feature type="non-terminal residue" evidence="2">
    <location>
        <position position="87"/>
    </location>
</feature>
<reference evidence="2" key="1">
    <citation type="journal article" date="2014" name="Front. Microbiol.">
        <title>High frequency of phylogenetically diverse reductive dehalogenase-homologous genes in deep subseafloor sedimentary metagenomes.</title>
        <authorList>
            <person name="Kawai M."/>
            <person name="Futagami T."/>
            <person name="Toyoda A."/>
            <person name="Takaki Y."/>
            <person name="Nishi S."/>
            <person name="Hori S."/>
            <person name="Arai W."/>
            <person name="Tsubouchi T."/>
            <person name="Morono Y."/>
            <person name="Uchiyama I."/>
            <person name="Ito T."/>
            <person name="Fujiyama A."/>
            <person name="Inagaki F."/>
            <person name="Takami H."/>
        </authorList>
    </citation>
    <scope>NUCLEOTIDE SEQUENCE</scope>
    <source>
        <strain evidence="2">Expedition CK06-06</strain>
    </source>
</reference>
<accession>X0U5P6</accession>
<evidence type="ECO:0000256" key="1">
    <source>
        <dbReference type="SAM" id="MobiDB-lite"/>
    </source>
</evidence>
<dbReference type="EMBL" id="BARS01019780">
    <property type="protein sequence ID" value="GAF94671.1"/>
    <property type="molecule type" value="Genomic_DNA"/>
</dbReference>
<sequence>MGTQSPRKTDEQASTYGDHNVHKPNPEDCVLCHGYDVSQPDQGYDPSKFKFSGIRPGSIPDFDADGNTSESLKDEIIGLENAVVNQA</sequence>
<dbReference type="AlphaFoldDB" id="X0U5P6"/>
<evidence type="ECO:0000313" key="2">
    <source>
        <dbReference type="EMBL" id="GAF94671.1"/>
    </source>
</evidence>
<proteinExistence type="predicted"/>